<keyword evidence="4 8" id="KW-0808">Transferase</keyword>
<dbReference type="RefSeq" id="WP_087990347.1">
    <property type="nucleotide sequence ID" value="NZ_JBKYBB010000029.1"/>
</dbReference>
<dbReference type="Pfam" id="PF00202">
    <property type="entry name" value="Aminotran_3"/>
    <property type="match status" value="1"/>
</dbReference>
<dbReference type="Gene3D" id="3.90.1150.10">
    <property type="entry name" value="Aspartate Aminotransferase, domain 1"/>
    <property type="match status" value="1"/>
</dbReference>
<protein>
    <submittedName>
        <fullName evidence="8">Aspartate aminotransferase family protein</fullName>
    </submittedName>
</protein>
<dbReference type="PIRSF" id="PIRSF000521">
    <property type="entry name" value="Transaminase_4ab_Lys_Orn"/>
    <property type="match status" value="1"/>
</dbReference>
<comment type="caution">
    <text evidence="8">The sequence shown here is derived from an EMBL/GenBank/DDBJ whole genome shotgun (WGS) entry which is preliminary data.</text>
</comment>
<keyword evidence="3" id="KW-0028">Amino-acid biosynthesis</keyword>
<dbReference type="InterPro" id="IPR005814">
    <property type="entry name" value="Aminotrans_3"/>
</dbReference>
<evidence type="ECO:0000256" key="1">
    <source>
        <dbReference type="ARBA" id="ARBA00001933"/>
    </source>
</evidence>
<name>A0A1Y3TSB0_9FIRM</name>
<organism evidence="8 9">
    <name type="scientific">Anaerotignum lactatifermentans</name>
    <dbReference type="NCBI Taxonomy" id="160404"/>
    <lineage>
        <taxon>Bacteria</taxon>
        <taxon>Bacillati</taxon>
        <taxon>Bacillota</taxon>
        <taxon>Clostridia</taxon>
        <taxon>Lachnospirales</taxon>
        <taxon>Anaerotignaceae</taxon>
        <taxon>Anaerotignum</taxon>
    </lineage>
</organism>
<dbReference type="InterPro" id="IPR015422">
    <property type="entry name" value="PyrdxlP-dep_Trfase_small"/>
</dbReference>
<comment type="cofactor">
    <cofactor evidence="1">
        <name>pyridoxal 5'-phosphate</name>
        <dbReference type="ChEBI" id="CHEBI:597326"/>
    </cofactor>
</comment>
<evidence type="ECO:0000313" key="9">
    <source>
        <dbReference type="Proteomes" id="UP000195455"/>
    </source>
</evidence>
<dbReference type="InterPro" id="IPR050103">
    <property type="entry name" value="Class-III_PLP-dep_AT"/>
</dbReference>
<dbReference type="SUPFAM" id="SSF53383">
    <property type="entry name" value="PLP-dependent transferases"/>
    <property type="match status" value="1"/>
</dbReference>
<dbReference type="PANTHER" id="PTHR11986">
    <property type="entry name" value="AMINOTRANSFERASE CLASS III"/>
    <property type="match status" value="1"/>
</dbReference>
<evidence type="ECO:0000256" key="5">
    <source>
        <dbReference type="ARBA" id="ARBA00022898"/>
    </source>
</evidence>
<evidence type="ECO:0000256" key="3">
    <source>
        <dbReference type="ARBA" id="ARBA00022605"/>
    </source>
</evidence>
<gene>
    <name evidence="8" type="ORF">B5G26_15990</name>
</gene>
<dbReference type="GO" id="GO:0006526">
    <property type="term" value="P:L-arginine biosynthetic process"/>
    <property type="evidence" value="ECO:0007669"/>
    <property type="project" value="UniProtKB-ARBA"/>
</dbReference>
<dbReference type="GO" id="GO:0030170">
    <property type="term" value="F:pyridoxal phosphate binding"/>
    <property type="evidence" value="ECO:0007669"/>
    <property type="project" value="InterPro"/>
</dbReference>
<dbReference type="CDD" id="cd00610">
    <property type="entry name" value="OAT_like"/>
    <property type="match status" value="1"/>
</dbReference>
<evidence type="ECO:0000256" key="6">
    <source>
        <dbReference type="ARBA" id="ARBA00029440"/>
    </source>
</evidence>
<keyword evidence="5 7" id="KW-0663">Pyridoxal phosphate</keyword>
<dbReference type="InterPro" id="IPR015421">
    <property type="entry name" value="PyrdxlP-dep_Trfase_major"/>
</dbReference>
<dbReference type="EMBL" id="NFHM01000052">
    <property type="protein sequence ID" value="OUN38865.1"/>
    <property type="molecule type" value="Genomic_DNA"/>
</dbReference>
<accession>A0A1Y3TSB0</accession>
<keyword evidence="2 8" id="KW-0032">Aminotransferase</keyword>
<dbReference type="PROSITE" id="PS00600">
    <property type="entry name" value="AA_TRANSFER_CLASS_3"/>
    <property type="match status" value="1"/>
</dbReference>
<dbReference type="PANTHER" id="PTHR11986:SF79">
    <property type="entry name" value="ACETYLORNITHINE AMINOTRANSFERASE, MITOCHONDRIAL"/>
    <property type="match status" value="1"/>
</dbReference>
<evidence type="ECO:0000256" key="7">
    <source>
        <dbReference type="RuleBase" id="RU003560"/>
    </source>
</evidence>
<dbReference type="GO" id="GO:0008483">
    <property type="term" value="F:transaminase activity"/>
    <property type="evidence" value="ECO:0007669"/>
    <property type="project" value="UniProtKB-KW"/>
</dbReference>
<comment type="pathway">
    <text evidence="6">Amino-acid biosynthesis.</text>
</comment>
<dbReference type="FunFam" id="3.40.640.10:FF:000004">
    <property type="entry name" value="Acetylornithine aminotransferase"/>
    <property type="match status" value="1"/>
</dbReference>
<sequence>MNQWIEIAEQEFVPVYHRYPVVLERGEGVFLYNIYGKKYLDFGSGIGVCALGYHDMAYTNSLKNQIDKLLHTSNLFYNVPAIQAAKQFNEAANMEKVFFTNSGTEAIEGAIKIAKKYHYDKYNNHFGEIIAMHRSFHGRTMGALSITGKDAYRNPFAPTLPYIKFAEFNDLESVKKQITTNTCAICLETVQGEGGIYPVSKDFIQGIRKLCDEKGILMILDEIQCGMGRSGRMFAYQNFGVTPDIVVSAKALGCGIPVGAIGTRGIASKVFKPGDHGTTYGSNPLAAAAIVAVFEAYQKYDILNHVNKVAIYLDHQLEDLARKKKVIKQIRGLGLMKGIELFDAANHYIEKLQELGIIVIPSGNNVIRLLPPLVIKEEHVDMLIQALKRIL</sequence>
<evidence type="ECO:0000256" key="2">
    <source>
        <dbReference type="ARBA" id="ARBA00022576"/>
    </source>
</evidence>
<dbReference type="NCBIfam" id="TIGR00707">
    <property type="entry name" value="argD"/>
    <property type="match status" value="1"/>
</dbReference>
<dbReference type="InterPro" id="IPR049704">
    <property type="entry name" value="Aminotrans_3_PPA_site"/>
</dbReference>
<dbReference type="InterPro" id="IPR004636">
    <property type="entry name" value="AcOrn/SuccOrn_fam"/>
</dbReference>
<dbReference type="Gene3D" id="3.40.640.10">
    <property type="entry name" value="Type I PLP-dependent aspartate aminotransferase-like (Major domain)"/>
    <property type="match status" value="1"/>
</dbReference>
<dbReference type="NCBIfam" id="NF002325">
    <property type="entry name" value="PRK01278.1"/>
    <property type="match status" value="1"/>
</dbReference>
<proteinExistence type="inferred from homology"/>
<comment type="similarity">
    <text evidence="7">Belongs to the class-III pyridoxal-phosphate-dependent aminotransferase family.</text>
</comment>
<evidence type="ECO:0000256" key="4">
    <source>
        <dbReference type="ARBA" id="ARBA00022679"/>
    </source>
</evidence>
<evidence type="ECO:0000313" key="8">
    <source>
        <dbReference type="EMBL" id="OUN38865.1"/>
    </source>
</evidence>
<dbReference type="Proteomes" id="UP000195455">
    <property type="component" value="Unassembled WGS sequence"/>
</dbReference>
<dbReference type="AlphaFoldDB" id="A0A1Y3TSB0"/>
<reference evidence="9" key="1">
    <citation type="submission" date="2017-04" db="EMBL/GenBank/DDBJ databases">
        <title>Function of individual gut microbiota members based on whole genome sequencing of pure cultures obtained from chicken caecum.</title>
        <authorList>
            <person name="Medvecky M."/>
            <person name="Cejkova D."/>
            <person name="Polansky O."/>
            <person name="Karasova D."/>
            <person name="Kubasova T."/>
            <person name="Cizek A."/>
            <person name="Rychlik I."/>
        </authorList>
    </citation>
    <scope>NUCLEOTIDE SEQUENCE [LARGE SCALE GENOMIC DNA]</scope>
    <source>
        <strain evidence="9">An75</strain>
    </source>
</reference>
<dbReference type="GO" id="GO:0042802">
    <property type="term" value="F:identical protein binding"/>
    <property type="evidence" value="ECO:0007669"/>
    <property type="project" value="TreeGrafter"/>
</dbReference>
<dbReference type="InterPro" id="IPR015424">
    <property type="entry name" value="PyrdxlP-dep_Trfase"/>
</dbReference>